<gene>
    <name evidence="7" type="ORF">DPM12_22650</name>
</gene>
<dbReference type="CDD" id="cd15831">
    <property type="entry name" value="BTAD"/>
    <property type="match status" value="1"/>
</dbReference>
<dbReference type="InterPro" id="IPR016032">
    <property type="entry name" value="Sig_transdc_resp-reg_C-effctor"/>
</dbReference>
<dbReference type="GO" id="GO:0006355">
    <property type="term" value="P:regulation of DNA-templated transcription"/>
    <property type="evidence" value="ECO:0007669"/>
    <property type="project" value="InterPro"/>
</dbReference>
<evidence type="ECO:0000256" key="2">
    <source>
        <dbReference type="ARBA" id="ARBA00023015"/>
    </source>
</evidence>
<organism evidence="7 8">
    <name type="scientific">Phytoactinopolyspora halophila</name>
    <dbReference type="NCBI Taxonomy" id="1981511"/>
    <lineage>
        <taxon>Bacteria</taxon>
        <taxon>Bacillati</taxon>
        <taxon>Actinomycetota</taxon>
        <taxon>Actinomycetes</taxon>
        <taxon>Jiangellales</taxon>
        <taxon>Jiangellaceae</taxon>
        <taxon>Phytoactinopolyspora</taxon>
    </lineage>
</organism>
<reference evidence="7 8" key="1">
    <citation type="submission" date="2018-06" db="EMBL/GenBank/DDBJ databases">
        <title>Phytoactinopolyspora halophila sp. nov., a novel halophilic actinomycete isolated from a saline soil in China.</title>
        <authorList>
            <person name="Tang S.-K."/>
        </authorList>
    </citation>
    <scope>NUCLEOTIDE SEQUENCE [LARGE SCALE GENOMIC DNA]</scope>
    <source>
        <strain evidence="7 8">YIM 96934</strain>
    </source>
</reference>
<feature type="DNA-binding region" description="OmpR/PhoB-type" evidence="5">
    <location>
        <begin position="1"/>
        <end position="105"/>
    </location>
</feature>
<keyword evidence="8" id="KW-1185">Reference proteome</keyword>
<dbReference type="OrthoDB" id="3208838at2"/>
<dbReference type="Pfam" id="PF03704">
    <property type="entry name" value="BTAD"/>
    <property type="match status" value="1"/>
</dbReference>
<dbReference type="AlphaFoldDB" id="A0A329Q9J4"/>
<dbReference type="PANTHER" id="PTHR35807">
    <property type="entry name" value="TRANSCRIPTIONAL REGULATOR REDD-RELATED"/>
    <property type="match status" value="1"/>
</dbReference>
<dbReference type="GO" id="GO:0000160">
    <property type="term" value="P:phosphorelay signal transduction system"/>
    <property type="evidence" value="ECO:0007669"/>
    <property type="project" value="InterPro"/>
</dbReference>
<dbReference type="InterPro" id="IPR005158">
    <property type="entry name" value="BTAD"/>
</dbReference>
<dbReference type="EMBL" id="QMIG01000070">
    <property type="protein sequence ID" value="RAW09150.1"/>
    <property type="molecule type" value="Genomic_DNA"/>
</dbReference>
<dbReference type="Pfam" id="PF00486">
    <property type="entry name" value="Trans_reg_C"/>
    <property type="match status" value="1"/>
</dbReference>
<evidence type="ECO:0000256" key="1">
    <source>
        <dbReference type="ARBA" id="ARBA00005820"/>
    </source>
</evidence>
<dbReference type="Proteomes" id="UP000250462">
    <property type="component" value="Unassembled WGS sequence"/>
</dbReference>
<evidence type="ECO:0000256" key="4">
    <source>
        <dbReference type="ARBA" id="ARBA00023163"/>
    </source>
</evidence>
<dbReference type="Gene3D" id="1.25.40.10">
    <property type="entry name" value="Tetratricopeptide repeat domain"/>
    <property type="match status" value="1"/>
</dbReference>
<accession>A0A329Q9J4</accession>
<name>A0A329Q9J4_9ACTN</name>
<protein>
    <recommendedName>
        <fullName evidence="6">OmpR/PhoB-type domain-containing protein</fullName>
    </recommendedName>
</protein>
<dbReference type="SMART" id="SM00862">
    <property type="entry name" value="Trans_reg_C"/>
    <property type="match status" value="1"/>
</dbReference>
<evidence type="ECO:0000259" key="6">
    <source>
        <dbReference type="PROSITE" id="PS51755"/>
    </source>
</evidence>
<evidence type="ECO:0000256" key="5">
    <source>
        <dbReference type="PROSITE-ProRule" id="PRU01091"/>
    </source>
</evidence>
<sequence>MSPESKPLSIGLLGPLSVRLNQTPVMTSAPKQRQVVALLALYAGRVVTGATLVEELWGDSPPRSYATTLQTYIFQLRNALAAADPDNPHARQLLSTRHFGYLLEEEACQVDVEVFTRHVRAGRAAAEAGNHHLASEEFSRALQLWRGPALVDVRMGRVLEIEAASLEESRLGALERRVEADLALGRHADLLGELTLLTAWNPMNENLCAFLMTALYRTGHIARALQAFHRLRSVLNHELGVEPGPRLQRLHAAILSGDATVLEAGSIPHARHEVALSQPAHDG</sequence>
<comment type="similarity">
    <text evidence="1">Belongs to the AfsR/DnrI/RedD regulatory family.</text>
</comment>
<feature type="non-terminal residue" evidence="7">
    <location>
        <position position="283"/>
    </location>
</feature>
<dbReference type="InterPro" id="IPR036388">
    <property type="entry name" value="WH-like_DNA-bd_sf"/>
</dbReference>
<dbReference type="SUPFAM" id="SSF46894">
    <property type="entry name" value="C-terminal effector domain of the bipartite response regulators"/>
    <property type="match status" value="1"/>
</dbReference>
<evidence type="ECO:0000313" key="8">
    <source>
        <dbReference type="Proteomes" id="UP000250462"/>
    </source>
</evidence>
<dbReference type="GO" id="GO:0003677">
    <property type="term" value="F:DNA binding"/>
    <property type="evidence" value="ECO:0007669"/>
    <property type="project" value="UniProtKB-UniRule"/>
</dbReference>
<comment type="caution">
    <text evidence="7">The sequence shown here is derived from an EMBL/GenBank/DDBJ whole genome shotgun (WGS) entry which is preliminary data.</text>
</comment>
<dbReference type="RefSeq" id="WP_112260607.1">
    <property type="nucleotide sequence ID" value="NZ_QMIG01000070.1"/>
</dbReference>
<evidence type="ECO:0000256" key="3">
    <source>
        <dbReference type="ARBA" id="ARBA00023125"/>
    </source>
</evidence>
<keyword evidence="4" id="KW-0804">Transcription</keyword>
<proteinExistence type="inferred from homology"/>
<dbReference type="FunFam" id="1.25.40.10:FF:000222">
    <property type="entry name" value="SARP family transcriptional regulator"/>
    <property type="match status" value="1"/>
</dbReference>
<dbReference type="InterPro" id="IPR051677">
    <property type="entry name" value="AfsR-DnrI-RedD_regulator"/>
</dbReference>
<dbReference type="Gene3D" id="1.10.10.10">
    <property type="entry name" value="Winged helix-like DNA-binding domain superfamily/Winged helix DNA-binding domain"/>
    <property type="match status" value="1"/>
</dbReference>
<evidence type="ECO:0000313" key="7">
    <source>
        <dbReference type="EMBL" id="RAW09150.1"/>
    </source>
</evidence>
<dbReference type="InterPro" id="IPR001867">
    <property type="entry name" value="OmpR/PhoB-type_DNA-bd"/>
</dbReference>
<dbReference type="PROSITE" id="PS51755">
    <property type="entry name" value="OMPR_PHOB"/>
    <property type="match status" value="1"/>
</dbReference>
<keyword evidence="3 5" id="KW-0238">DNA-binding</keyword>
<dbReference type="SMART" id="SM01043">
    <property type="entry name" value="BTAD"/>
    <property type="match status" value="1"/>
</dbReference>
<dbReference type="PANTHER" id="PTHR35807:SF1">
    <property type="entry name" value="TRANSCRIPTIONAL REGULATOR REDD"/>
    <property type="match status" value="1"/>
</dbReference>
<dbReference type="InterPro" id="IPR011990">
    <property type="entry name" value="TPR-like_helical_dom_sf"/>
</dbReference>
<feature type="domain" description="OmpR/PhoB-type" evidence="6">
    <location>
        <begin position="1"/>
        <end position="105"/>
    </location>
</feature>
<keyword evidence="2" id="KW-0805">Transcription regulation</keyword>
<dbReference type="SUPFAM" id="SSF48452">
    <property type="entry name" value="TPR-like"/>
    <property type="match status" value="1"/>
</dbReference>